<dbReference type="KEGG" id="psyt:DSAG12_00425"/>
<dbReference type="InterPro" id="IPR051272">
    <property type="entry name" value="RIO-type_Ser/Thr_kinase"/>
</dbReference>
<evidence type="ECO:0000256" key="11">
    <source>
        <dbReference type="ARBA" id="ARBA00048679"/>
    </source>
</evidence>
<keyword evidence="6" id="KW-0547">Nucleotide-binding</keyword>
<evidence type="ECO:0000259" key="12">
    <source>
        <dbReference type="SMART" id="SM00090"/>
    </source>
</evidence>
<proteinExistence type="inferred from homology"/>
<dbReference type="GeneID" id="41328428"/>
<dbReference type="Gene3D" id="1.10.510.10">
    <property type="entry name" value="Transferase(Phosphotransferase) domain 1"/>
    <property type="match status" value="1"/>
</dbReference>
<dbReference type="EMBL" id="CP042905">
    <property type="protein sequence ID" value="QEE14612.1"/>
    <property type="molecule type" value="Genomic_DNA"/>
</dbReference>
<evidence type="ECO:0000256" key="9">
    <source>
        <dbReference type="ARBA" id="ARBA00022842"/>
    </source>
</evidence>
<reference evidence="13 14" key="1">
    <citation type="journal article" date="2020" name="Nature">
        <title>Isolation of an archaeon at the prokaryote-eukaryote interface.</title>
        <authorList>
            <person name="Imachi H."/>
            <person name="Nobu M.K."/>
            <person name="Nakahara N."/>
            <person name="Morono Y."/>
            <person name="Ogawara M."/>
            <person name="Takaki Y."/>
            <person name="Takano Y."/>
            <person name="Uematsu K."/>
            <person name="Ikuta T."/>
            <person name="Ito M."/>
            <person name="Matsui Y."/>
            <person name="Miyazaki M."/>
            <person name="Murata K."/>
            <person name="Saito Y."/>
            <person name="Sakai S."/>
            <person name="Song C."/>
            <person name="Tasumi E."/>
            <person name="Yamanaka Y."/>
            <person name="Yamaguchi T."/>
            <person name="Kamagata Y."/>
            <person name="Tamaki H."/>
            <person name="Takai K."/>
        </authorList>
    </citation>
    <scope>NUCLEOTIDE SEQUENCE [LARGE SCALE GENOMIC DNA]</scope>
    <source>
        <strain evidence="13 14">MK-D1</strain>
    </source>
</reference>
<keyword evidence="7" id="KW-0418">Kinase</keyword>
<name>A0A5B9D6F4_9ARCH</name>
<evidence type="ECO:0000256" key="2">
    <source>
        <dbReference type="ARBA" id="ARBA00012513"/>
    </source>
</evidence>
<evidence type="ECO:0000256" key="6">
    <source>
        <dbReference type="ARBA" id="ARBA00022741"/>
    </source>
</evidence>
<evidence type="ECO:0000256" key="7">
    <source>
        <dbReference type="ARBA" id="ARBA00022777"/>
    </source>
</evidence>
<dbReference type="AlphaFoldDB" id="A0A5B9D6F4"/>
<evidence type="ECO:0000256" key="10">
    <source>
        <dbReference type="ARBA" id="ARBA00047899"/>
    </source>
</evidence>
<dbReference type="GO" id="GO:0005524">
    <property type="term" value="F:ATP binding"/>
    <property type="evidence" value="ECO:0007669"/>
    <property type="project" value="UniProtKB-KW"/>
</dbReference>
<dbReference type="EC" id="2.7.11.1" evidence="2"/>
<keyword evidence="8" id="KW-0067">ATP-binding</keyword>
<organism evidence="13 14">
    <name type="scientific">Promethearchaeum syntrophicum</name>
    <dbReference type="NCBI Taxonomy" id="2594042"/>
    <lineage>
        <taxon>Archaea</taxon>
        <taxon>Promethearchaeati</taxon>
        <taxon>Promethearchaeota</taxon>
        <taxon>Promethearchaeia</taxon>
        <taxon>Promethearchaeales</taxon>
        <taxon>Promethearchaeaceae</taxon>
        <taxon>Promethearchaeum</taxon>
    </lineage>
</organism>
<evidence type="ECO:0000313" key="14">
    <source>
        <dbReference type="Proteomes" id="UP000321408"/>
    </source>
</evidence>
<comment type="similarity">
    <text evidence="1">Belongs to the protein kinase superfamily. RIO-type Ser/Thr kinase family.</text>
</comment>
<dbReference type="Proteomes" id="UP000321408">
    <property type="component" value="Chromosome"/>
</dbReference>
<feature type="domain" description="RIO kinase" evidence="12">
    <location>
        <begin position="29"/>
        <end position="268"/>
    </location>
</feature>
<evidence type="ECO:0000256" key="1">
    <source>
        <dbReference type="ARBA" id="ARBA00009196"/>
    </source>
</evidence>
<sequence length="321" mass="36710">MDNTHNQRIGFDSSKDGLDFDSISQNRQFKSNFQLKEVTVAQAKEQLLATMKIAKVLKVIGGGKEATVLLAQEKDTGDLVCAKVFRYYTSTIKKRILGTHHISANGMAGIAASQEYWNLYGLYKAGIPVPKPRLLLNNITVMDFIGSDYDKTVPAPLLRDVDVRQYGDPEEIFHESIGLLADMFLKAHYIHGDYSDHNILITRKGLITMDVSQSVQYNQKTFVNTPVRIRIDQAVDMLLVDIENINKAFRRNYRLQINSDEVLKEITKELPQHLQNYLCNSDGIPIHSEGFYAPEIYLGKEQVRRDGVRKRSNRNYQRKKR</sequence>
<evidence type="ECO:0000256" key="8">
    <source>
        <dbReference type="ARBA" id="ARBA00022840"/>
    </source>
</evidence>
<keyword evidence="3" id="KW-0723">Serine/threonine-protein kinase</keyword>
<keyword evidence="5" id="KW-0479">Metal-binding</keyword>
<accession>A0A5B9D6F4</accession>
<dbReference type="GO" id="GO:0046872">
    <property type="term" value="F:metal ion binding"/>
    <property type="evidence" value="ECO:0007669"/>
    <property type="project" value="UniProtKB-KW"/>
</dbReference>
<keyword evidence="9" id="KW-0460">Magnesium</keyword>
<gene>
    <name evidence="13" type="ORF">DSAG12_00425</name>
</gene>
<dbReference type="RefSeq" id="WP_147661561.1">
    <property type="nucleotide sequence ID" value="NZ_CP042905.2"/>
</dbReference>
<dbReference type="Pfam" id="PF01163">
    <property type="entry name" value="RIO1"/>
    <property type="match status" value="1"/>
</dbReference>
<dbReference type="InterPro" id="IPR000687">
    <property type="entry name" value="RIO_kinase"/>
</dbReference>
<reference evidence="13 14" key="2">
    <citation type="journal article" date="2024" name="Int. J. Syst. Evol. Microbiol.">
        <title>Promethearchaeum syntrophicum gen. nov., sp. nov., an anaerobic, obligately syntrophic archaeon, the first isolate of the lineage 'Asgard' archaea, and proposal of the new archaeal phylum Promethearchaeota phyl. nov. and kingdom Promethearchaeati regn. nov.</title>
        <authorList>
            <person name="Imachi H."/>
            <person name="Nobu M.K."/>
            <person name="Kato S."/>
            <person name="Takaki Y."/>
            <person name="Miyazaki M."/>
            <person name="Miyata M."/>
            <person name="Ogawara M."/>
            <person name="Saito Y."/>
            <person name="Sakai S."/>
            <person name="Tahara Y.O."/>
            <person name="Takano Y."/>
            <person name="Tasumi E."/>
            <person name="Uematsu K."/>
            <person name="Yoshimura T."/>
            <person name="Itoh T."/>
            <person name="Ohkuma M."/>
            <person name="Takai K."/>
        </authorList>
    </citation>
    <scope>NUCLEOTIDE SEQUENCE [LARGE SCALE GENOMIC DNA]</scope>
    <source>
        <strain evidence="13 14">MK-D1</strain>
    </source>
</reference>
<comment type="catalytic activity">
    <reaction evidence="10">
        <text>L-threonyl-[protein] + ATP = O-phospho-L-threonyl-[protein] + ADP + H(+)</text>
        <dbReference type="Rhea" id="RHEA:46608"/>
        <dbReference type="Rhea" id="RHEA-COMP:11060"/>
        <dbReference type="Rhea" id="RHEA-COMP:11605"/>
        <dbReference type="ChEBI" id="CHEBI:15378"/>
        <dbReference type="ChEBI" id="CHEBI:30013"/>
        <dbReference type="ChEBI" id="CHEBI:30616"/>
        <dbReference type="ChEBI" id="CHEBI:61977"/>
        <dbReference type="ChEBI" id="CHEBI:456216"/>
        <dbReference type="EC" id="2.7.11.1"/>
    </reaction>
</comment>
<protein>
    <recommendedName>
        <fullName evidence="2">non-specific serine/threonine protein kinase</fullName>
        <ecNumber evidence="2">2.7.11.1</ecNumber>
    </recommendedName>
</protein>
<dbReference type="OrthoDB" id="31344at2157"/>
<keyword evidence="14" id="KW-1185">Reference proteome</keyword>
<dbReference type="SMART" id="SM00090">
    <property type="entry name" value="RIO"/>
    <property type="match status" value="1"/>
</dbReference>
<evidence type="ECO:0000256" key="5">
    <source>
        <dbReference type="ARBA" id="ARBA00022723"/>
    </source>
</evidence>
<dbReference type="InterPro" id="IPR018934">
    <property type="entry name" value="RIO_dom"/>
</dbReference>
<evidence type="ECO:0000256" key="3">
    <source>
        <dbReference type="ARBA" id="ARBA00022527"/>
    </source>
</evidence>
<evidence type="ECO:0000313" key="13">
    <source>
        <dbReference type="EMBL" id="QEE14612.1"/>
    </source>
</evidence>
<comment type="catalytic activity">
    <reaction evidence="11">
        <text>L-seryl-[protein] + ATP = O-phospho-L-seryl-[protein] + ADP + H(+)</text>
        <dbReference type="Rhea" id="RHEA:17989"/>
        <dbReference type="Rhea" id="RHEA-COMP:9863"/>
        <dbReference type="Rhea" id="RHEA-COMP:11604"/>
        <dbReference type="ChEBI" id="CHEBI:15378"/>
        <dbReference type="ChEBI" id="CHEBI:29999"/>
        <dbReference type="ChEBI" id="CHEBI:30616"/>
        <dbReference type="ChEBI" id="CHEBI:83421"/>
        <dbReference type="ChEBI" id="CHEBI:456216"/>
        <dbReference type="EC" id="2.7.11.1"/>
    </reaction>
</comment>
<dbReference type="InterPro" id="IPR011009">
    <property type="entry name" value="Kinase-like_dom_sf"/>
</dbReference>
<dbReference type="GO" id="GO:0004674">
    <property type="term" value="F:protein serine/threonine kinase activity"/>
    <property type="evidence" value="ECO:0007669"/>
    <property type="project" value="UniProtKB-KW"/>
</dbReference>
<evidence type="ECO:0000256" key="4">
    <source>
        <dbReference type="ARBA" id="ARBA00022679"/>
    </source>
</evidence>
<dbReference type="PANTHER" id="PTHR45723">
    <property type="entry name" value="SERINE/THREONINE-PROTEIN KINASE RIO1"/>
    <property type="match status" value="1"/>
</dbReference>
<dbReference type="Gene3D" id="3.30.200.20">
    <property type="entry name" value="Phosphorylase Kinase, domain 1"/>
    <property type="match status" value="1"/>
</dbReference>
<keyword evidence="4" id="KW-0808">Transferase</keyword>
<dbReference type="GO" id="GO:0106310">
    <property type="term" value="F:protein serine kinase activity"/>
    <property type="evidence" value="ECO:0007669"/>
    <property type="project" value="RHEA"/>
</dbReference>
<dbReference type="SUPFAM" id="SSF56112">
    <property type="entry name" value="Protein kinase-like (PK-like)"/>
    <property type="match status" value="1"/>
</dbReference>